<dbReference type="InterPro" id="IPR023214">
    <property type="entry name" value="HAD_sf"/>
</dbReference>
<dbReference type="InterPro" id="IPR050849">
    <property type="entry name" value="HAD-like_hydrolase_phosphatase"/>
</dbReference>
<dbReference type="GO" id="GO:0046872">
    <property type="term" value="F:metal ion binding"/>
    <property type="evidence" value="ECO:0007669"/>
    <property type="project" value="UniProtKB-KW"/>
</dbReference>
<dbReference type="SUPFAM" id="SSF56784">
    <property type="entry name" value="HAD-like"/>
    <property type="match status" value="1"/>
</dbReference>
<dbReference type="eggNOG" id="COG4359">
    <property type="taxonomic scope" value="Bacteria"/>
</dbReference>
<evidence type="ECO:0000256" key="1">
    <source>
        <dbReference type="ARBA" id="ARBA00001946"/>
    </source>
</evidence>
<reference evidence="5 6" key="2">
    <citation type="journal article" date="2011" name="J. Bacteriol.">
        <title>Genomes of three methylotrophs from a single niche uncover genetic and metabolic divergence of Methylophilaceae.</title>
        <authorList>
            <person name="Lapidus A."/>
            <person name="Clum A."/>
            <person name="Labutti K."/>
            <person name="Kaluzhnaya M.G."/>
            <person name="Lim S."/>
            <person name="Beck D.A."/>
            <person name="Glavina Del Rio T."/>
            <person name="Nolan M."/>
            <person name="Mavromatis K."/>
            <person name="Huntemann M."/>
            <person name="Lucas S."/>
            <person name="Lidstrom M.E."/>
            <person name="Ivanova N."/>
            <person name="Chistoserdova L."/>
        </authorList>
    </citation>
    <scope>NUCLEOTIDE SEQUENCE [LARGE SCALE GENOMIC DNA]</scope>
    <source>
        <strain evidence="5 6">SIP3-4</strain>
    </source>
</reference>
<dbReference type="EMBL" id="CP001674">
    <property type="protein sequence ID" value="ACT50450.1"/>
    <property type="molecule type" value="Genomic_DNA"/>
</dbReference>
<evidence type="ECO:0000313" key="6">
    <source>
        <dbReference type="Proteomes" id="UP000002743"/>
    </source>
</evidence>
<accession>C6XD25</accession>
<dbReference type="Proteomes" id="UP000002743">
    <property type="component" value="Chromosome"/>
</dbReference>
<evidence type="ECO:0000256" key="4">
    <source>
        <dbReference type="ARBA" id="ARBA00022842"/>
    </source>
</evidence>
<dbReference type="PANTHER" id="PTHR28181">
    <property type="entry name" value="UPF0655 PROTEIN YCR015C"/>
    <property type="match status" value="1"/>
</dbReference>
<keyword evidence="6" id="KW-1185">Reference proteome</keyword>
<comment type="cofactor">
    <cofactor evidence="1">
        <name>Mg(2+)</name>
        <dbReference type="ChEBI" id="CHEBI:18420"/>
    </cofactor>
</comment>
<dbReference type="NCBIfam" id="TIGR01489">
    <property type="entry name" value="DKMTPPase-SF"/>
    <property type="match status" value="1"/>
</dbReference>
<protein>
    <submittedName>
        <fullName evidence="5">2,3-diketo-5-methylthio-1-phosphopentane phosphatase</fullName>
    </submittedName>
</protein>
<evidence type="ECO:0000313" key="5">
    <source>
        <dbReference type="EMBL" id="ACT50450.1"/>
    </source>
</evidence>
<gene>
    <name evidence="5" type="ordered locus">Msip34_1204</name>
</gene>
<evidence type="ECO:0000256" key="2">
    <source>
        <dbReference type="ARBA" id="ARBA00022723"/>
    </source>
</evidence>
<dbReference type="NCBIfam" id="TIGR01488">
    <property type="entry name" value="HAD-SF-IB"/>
    <property type="match status" value="1"/>
</dbReference>
<dbReference type="KEGG" id="mei:Msip34_1204"/>
<dbReference type="HOGENOM" id="CLU_058495_2_0_4"/>
<sequence>MLFIVDFDGTISKKDTIDALLEKFAPASWEEIEQSWLRGEIDAVECMSRQIGMVRGDRDALDAFFRQIELDQGFVPFYEYASRFGEVIVASDGVDHAIHMAFRHSGFPAVQIFSNRLDFTSEGIAISFPNRRADCQGGNGNCKCAIAREQSAISGGPVILIGDGKSDACIARQADVVFAKGKLIDYCEQQDIAYHPFSTFKDVLEAIRTWPLEHNTFPTAIHVKG</sequence>
<dbReference type="Gene3D" id="3.40.50.1000">
    <property type="entry name" value="HAD superfamily/HAD-like"/>
    <property type="match status" value="1"/>
</dbReference>
<keyword evidence="3" id="KW-0378">Hydrolase</keyword>
<reference evidence="6" key="1">
    <citation type="submission" date="2009-07" db="EMBL/GenBank/DDBJ databases">
        <title>Complete sequence of chromosome of Methylovorus sp. SIP3-4.</title>
        <authorList>
            <person name="Lucas S."/>
            <person name="Copeland A."/>
            <person name="Lapidus A."/>
            <person name="Glavina del Rio T."/>
            <person name="Tice H."/>
            <person name="Bruce D."/>
            <person name="Goodwin L."/>
            <person name="Pitluck S."/>
            <person name="Clum A."/>
            <person name="Larimer F."/>
            <person name="Land M."/>
            <person name="Hauser L."/>
            <person name="Kyrpides N."/>
            <person name="Mikhailova N."/>
            <person name="Kayluzhnaya M."/>
            <person name="Chistoserdova L."/>
        </authorList>
    </citation>
    <scope>NUCLEOTIDE SEQUENCE [LARGE SCALE GENOMIC DNA]</scope>
    <source>
        <strain evidence="6">SIP3-4</strain>
    </source>
</reference>
<dbReference type="InterPro" id="IPR006384">
    <property type="entry name" value="HAD_hydro_PyrdxlP_Pase-like"/>
</dbReference>
<dbReference type="AlphaFoldDB" id="C6XD25"/>
<dbReference type="InterPro" id="IPR036412">
    <property type="entry name" value="HAD-like_sf"/>
</dbReference>
<dbReference type="Pfam" id="PF06888">
    <property type="entry name" value="Put_Phosphatase"/>
    <property type="match status" value="1"/>
</dbReference>
<dbReference type="Gene3D" id="3.90.1470.20">
    <property type="match status" value="1"/>
</dbReference>
<evidence type="ECO:0000256" key="3">
    <source>
        <dbReference type="ARBA" id="ARBA00022801"/>
    </source>
</evidence>
<keyword evidence="4" id="KW-0460">Magnesium</keyword>
<proteinExistence type="predicted"/>
<dbReference type="InterPro" id="IPR016965">
    <property type="entry name" value="Pase_PHOSPHO-typ"/>
</dbReference>
<keyword evidence="2" id="KW-0479">Metal-binding</keyword>
<dbReference type="STRING" id="582744.Msip34_1204"/>
<dbReference type="PANTHER" id="PTHR28181:SF2">
    <property type="entry name" value="PHOSPHORIC MONOESTER HYDROLASE"/>
    <property type="match status" value="1"/>
</dbReference>
<dbReference type="GO" id="GO:0016791">
    <property type="term" value="F:phosphatase activity"/>
    <property type="evidence" value="ECO:0007669"/>
    <property type="project" value="InterPro"/>
</dbReference>
<name>C6XD25_METGS</name>
<organism evidence="5 6">
    <name type="scientific">Methylovorus glucosotrophus (strain SIP3-4)</name>
    <dbReference type="NCBI Taxonomy" id="582744"/>
    <lineage>
        <taxon>Bacteria</taxon>
        <taxon>Pseudomonadati</taxon>
        <taxon>Pseudomonadota</taxon>
        <taxon>Betaproteobacteria</taxon>
        <taxon>Nitrosomonadales</taxon>
        <taxon>Methylophilaceae</taxon>
        <taxon>Methylovorus</taxon>
    </lineage>
</organism>